<dbReference type="PANTHER" id="PTHR15901">
    <property type="entry name" value="TESTICULAR HAPLOID EXPRESSED GENE PROTEIN"/>
    <property type="match status" value="1"/>
</dbReference>
<dbReference type="EMBL" id="JBJQND010000001">
    <property type="protein sequence ID" value="KAL3891501.1"/>
    <property type="molecule type" value="Genomic_DNA"/>
</dbReference>
<dbReference type="Proteomes" id="UP001634394">
    <property type="component" value="Unassembled WGS sequence"/>
</dbReference>
<keyword evidence="1" id="KW-0677">Repeat</keyword>
<dbReference type="InterPro" id="IPR042401">
    <property type="entry name" value="SPMAP2-like"/>
</dbReference>
<reference evidence="2 3" key="1">
    <citation type="submission" date="2024-11" db="EMBL/GenBank/DDBJ databases">
        <title>Chromosome-level genome assembly of the freshwater bivalve Anodonta woodiana.</title>
        <authorList>
            <person name="Chen X."/>
        </authorList>
    </citation>
    <scope>NUCLEOTIDE SEQUENCE [LARGE SCALE GENOMIC DNA]</scope>
    <source>
        <strain evidence="2">MN2024</strain>
        <tissue evidence="2">Gills</tissue>
    </source>
</reference>
<organism evidence="2 3">
    <name type="scientific">Sinanodonta woodiana</name>
    <name type="common">Chinese pond mussel</name>
    <name type="synonym">Anodonta woodiana</name>
    <dbReference type="NCBI Taxonomy" id="1069815"/>
    <lineage>
        <taxon>Eukaryota</taxon>
        <taxon>Metazoa</taxon>
        <taxon>Spiralia</taxon>
        <taxon>Lophotrochozoa</taxon>
        <taxon>Mollusca</taxon>
        <taxon>Bivalvia</taxon>
        <taxon>Autobranchia</taxon>
        <taxon>Heteroconchia</taxon>
        <taxon>Palaeoheterodonta</taxon>
        <taxon>Unionida</taxon>
        <taxon>Unionoidea</taxon>
        <taxon>Unionidae</taxon>
        <taxon>Unioninae</taxon>
        <taxon>Sinanodonta</taxon>
    </lineage>
</organism>
<dbReference type="InterPro" id="IPR006623">
    <property type="entry name" value="THEG"/>
</dbReference>
<gene>
    <name evidence="2" type="ORF">ACJMK2_003762</name>
</gene>
<accession>A0ABD3XZ74</accession>
<evidence type="ECO:0000256" key="1">
    <source>
        <dbReference type="ARBA" id="ARBA00022737"/>
    </source>
</evidence>
<proteinExistence type="predicted"/>
<sequence length="195" mass="22561">MSRSVTWSHRMNFLSQPKRLPASFKEDRRSVYWIDTNPPKAGEDGTTAVNLSPRLHELAKHTDPHRQWKCNRLSPVWTVTEAAKRTQPSDRILTLSEPKKLHAQFQYNRSHCIPMNLGARSTTATDRRCLQCHTIDHIDEYACNVSHSFHERVSNLIQFLAQRPVRRNLSTIKVHPVLVSKSGRTAFASRRMQQL</sequence>
<keyword evidence="3" id="KW-1185">Reference proteome</keyword>
<protein>
    <submittedName>
        <fullName evidence="2">Uncharacterized protein</fullName>
    </submittedName>
</protein>
<name>A0ABD3XZ74_SINWO</name>
<evidence type="ECO:0000313" key="3">
    <source>
        <dbReference type="Proteomes" id="UP001634394"/>
    </source>
</evidence>
<dbReference type="Pfam" id="PF14912">
    <property type="entry name" value="THEG"/>
    <property type="match status" value="1"/>
</dbReference>
<dbReference type="PANTHER" id="PTHR15901:SF16">
    <property type="entry name" value="TESTICULAR HAPLOID EXPRESSED GENE PROTEIN"/>
    <property type="match status" value="1"/>
</dbReference>
<dbReference type="AlphaFoldDB" id="A0ABD3XZ74"/>
<comment type="caution">
    <text evidence="2">The sequence shown here is derived from an EMBL/GenBank/DDBJ whole genome shotgun (WGS) entry which is preliminary data.</text>
</comment>
<evidence type="ECO:0000313" key="2">
    <source>
        <dbReference type="EMBL" id="KAL3891501.1"/>
    </source>
</evidence>